<dbReference type="InterPro" id="IPR008936">
    <property type="entry name" value="Rho_GTPase_activation_prot"/>
</dbReference>
<dbReference type="EMBL" id="CVQH01022551">
    <property type="protein sequence ID" value="CRK33642.1"/>
    <property type="molecule type" value="Genomic_DNA"/>
</dbReference>
<dbReference type="PANTHER" id="PTHR23176:SF129">
    <property type="entry name" value="RHO GTPASE ACTIVATING PROTEIN AT 16F, ISOFORM E-RELATED"/>
    <property type="match status" value="1"/>
</dbReference>
<feature type="region of interest" description="Disordered" evidence="2">
    <location>
        <begin position="1"/>
        <end position="82"/>
    </location>
</feature>
<proteinExistence type="predicted"/>
<dbReference type="SUPFAM" id="SSF48350">
    <property type="entry name" value="GTPase activation domain, GAP"/>
    <property type="match status" value="1"/>
</dbReference>
<dbReference type="Pfam" id="PF00620">
    <property type="entry name" value="RhoGAP"/>
    <property type="match status" value="1"/>
</dbReference>
<dbReference type="Gene3D" id="1.10.555.10">
    <property type="entry name" value="Rho GTPase activation protein"/>
    <property type="match status" value="1"/>
</dbReference>
<feature type="non-terminal residue" evidence="4">
    <location>
        <position position="1"/>
    </location>
</feature>
<gene>
    <name evidence="4" type="ORF">BN1708_016258</name>
</gene>
<keyword evidence="1" id="KW-0343">GTPase activation</keyword>
<dbReference type="InterPro" id="IPR000198">
    <property type="entry name" value="RhoGAP_dom"/>
</dbReference>
<feature type="compositionally biased region" description="Polar residues" evidence="2">
    <location>
        <begin position="1"/>
        <end position="14"/>
    </location>
</feature>
<dbReference type="SMART" id="SM00324">
    <property type="entry name" value="RhoGAP"/>
    <property type="match status" value="1"/>
</dbReference>
<dbReference type="GO" id="GO:0005096">
    <property type="term" value="F:GTPase activator activity"/>
    <property type="evidence" value="ECO:0007669"/>
    <property type="project" value="UniProtKB-KW"/>
</dbReference>
<feature type="domain" description="Rho-GAP" evidence="3">
    <location>
        <begin position="269"/>
        <end position="467"/>
    </location>
</feature>
<dbReference type="STRING" id="100787.A0A0G4MHH7"/>
<dbReference type="PANTHER" id="PTHR23176">
    <property type="entry name" value="RHO/RAC/CDC GTPASE-ACTIVATING PROTEIN"/>
    <property type="match status" value="1"/>
</dbReference>
<keyword evidence="5" id="KW-1185">Reference proteome</keyword>
<feature type="compositionally biased region" description="Polar residues" evidence="2">
    <location>
        <begin position="55"/>
        <end position="73"/>
    </location>
</feature>
<organism evidence="4 5">
    <name type="scientific">Verticillium longisporum</name>
    <name type="common">Verticillium dahliae var. longisporum</name>
    <dbReference type="NCBI Taxonomy" id="100787"/>
    <lineage>
        <taxon>Eukaryota</taxon>
        <taxon>Fungi</taxon>
        <taxon>Dikarya</taxon>
        <taxon>Ascomycota</taxon>
        <taxon>Pezizomycotina</taxon>
        <taxon>Sordariomycetes</taxon>
        <taxon>Hypocreomycetidae</taxon>
        <taxon>Glomerellales</taxon>
        <taxon>Plectosphaerellaceae</taxon>
        <taxon>Verticillium</taxon>
    </lineage>
</organism>
<feature type="region of interest" description="Disordered" evidence="2">
    <location>
        <begin position="226"/>
        <end position="262"/>
    </location>
</feature>
<evidence type="ECO:0000313" key="4">
    <source>
        <dbReference type="EMBL" id="CRK33642.1"/>
    </source>
</evidence>
<feature type="compositionally biased region" description="Low complexity" evidence="2">
    <location>
        <begin position="36"/>
        <end position="47"/>
    </location>
</feature>
<sequence length="648" mass="70290">PNAPSHATNDSRSVSDPVAPRKPAVIGLPRSPMPPGMAAGPSAASRAEPTKGAPRTSSMDSAISAATKTSSQKGSRELETDSQDIAGLIKTAGSPEAVIQYLLKEKQSQAQQNAQLWRLVDKQRAMILGLNKDLERSLKDKEKYRKKLKEVMSVPEIAKSAGLKKSGSVADVLGRSVPKVDVHGPTDQQPAAPDSPSLDSDSQKHSPIDLAMAPYEEKKQRKRSFFGFGPKTTRSSGDGGSDGLFDGSSASTPPQGAGYQGPVRQVFGANLTDAVRYNSPVDVDVPLPAVVYRCIQYLDAKNAILEEGIFRLSGSNVVIKQIRERFNIEGDINLITDEAFYDIHAIASLLKLYLRELPTTILTRDLHNEFLSVTEMTSPKDKVMALNALVQRLPLANATLLKYLLAFLIRIINNADVNKMTVRNVGIVFSPTLNIPAPVFAMFLQNYEPIFGVDAEEYELPSPSSASESSRDAPPPSAGLPRRPSDGQSARPGTTDHSPSPHRQRLMEAVTGQAQPRQGSTPPPLLQDLNAARGGTNSPQNFSGHRGMTYEPQYAQQQQQQQQQQYGRAGYEGGMGGPQGYEGAGYHQQARGGYSAGPMDGGNGGYEQQQQWQQQKPNRRRESAIFNGGMMNTNQQAARSGLREETRF</sequence>
<dbReference type="GO" id="GO:0005938">
    <property type="term" value="C:cell cortex"/>
    <property type="evidence" value="ECO:0007669"/>
    <property type="project" value="UniProtKB-ARBA"/>
</dbReference>
<dbReference type="AlphaFoldDB" id="A0A0G4MHH7"/>
<feature type="region of interest" description="Disordered" evidence="2">
    <location>
        <begin position="178"/>
        <end position="205"/>
    </location>
</feature>
<evidence type="ECO:0000256" key="2">
    <source>
        <dbReference type="SAM" id="MobiDB-lite"/>
    </source>
</evidence>
<feature type="compositionally biased region" description="Low complexity" evidence="2">
    <location>
        <begin position="190"/>
        <end position="200"/>
    </location>
</feature>
<dbReference type="GO" id="GO:0007165">
    <property type="term" value="P:signal transduction"/>
    <property type="evidence" value="ECO:0007669"/>
    <property type="project" value="InterPro"/>
</dbReference>
<feature type="region of interest" description="Disordered" evidence="2">
    <location>
        <begin position="458"/>
        <end position="648"/>
    </location>
</feature>
<dbReference type="Proteomes" id="UP000044602">
    <property type="component" value="Unassembled WGS sequence"/>
</dbReference>
<dbReference type="PROSITE" id="PS50238">
    <property type="entry name" value="RHOGAP"/>
    <property type="match status" value="1"/>
</dbReference>
<name>A0A0G4MHH7_VERLO</name>
<dbReference type="InterPro" id="IPR050729">
    <property type="entry name" value="Rho-GAP"/>
</dbReference>
<evidence type="ECO:0000313" key="5">
    <source>
        <dbReference type="Proteomes" id="UP000044602"/>
    </source>
</evidence>
<reference evidence="4 5" key="1">
    <citation type="submission" date="2015-05" db="EMBL/GenBank/DDBJ databases">
        <authorList>
            <person name="Wang D.B."/>
            <person name="Wang M."/>
        </authorList>
    </citation>
    <scope>NUCLEOTIDE SEQUENCE [LARGE SCALE GENOMIC DNA]</scope>
    <source>
        <strain evidence="4">VL1</strain>
    </source>
</reference>
<accession>A0A0G4MHH7</accession>
<evidence type="ECO:0000259" key="3">
    <source>
        <dbReference type="PROSITE" id="PS50238"/>
    </source>
</evidence>
<feature type="compositionally biased region" description="Low complexity" evidence="2">
    <location>
        <begin position="556"/>
        <end position="569"/>
    </location>
</feature>
<feature type="compositionally biased region" description="Polar residues" evidence="2">
    <location>
        <begin position="486"/>
        <end position="498"/>
    </location>
</feature>
<feature type="compositionally biased region" description="Gly residues" evidence="2">
    <location>
        <begin position="570"/>
        <end position="583"/>
    </location>
</feature>
<evidence type="ECO:0000256" key="1">
    <source>
        <dbReference type="ARBA" id="ARBA00022468"/>
    </source>
</evidence>
<protein>
    <recommendedName>
        <fullName evidence="3">Rho-GAP domain-containing protein</fullName>
    </recommendedName>
</protein>